<dbReference type="InterPro" id="IPR033124">
    <property type="entry name" value="Ser_caboxypep_his_AS"/>
</dbReference>
<keyword evidence="4 10" id="KW-0121">Carboxypeptidase</keyword>
<keyword evidence="5 10" id="KW-0645">Protease</keyword>
<dbReference type="GO" id="GO:0006508">
    <property type="term" value="P:proteolysis"/>
    <property type="evidence" value="ECO:0007669"/>
    <property type="project" value="UniProtKB-KW"/>
</dbReference>
<accession>A0A6A1WAC8</accession>
<keyword evidence="9" id="KW-0325">Glycoprotein</keyword>
<dbReference type="InterPro" id="IPR001563">
    <property type="entry name" value="Peptidase_S10"/>
</dbReference>
<dbReference type="PROSITE" id="PS00560">
    <property type="entry name" value="CARBOXYPEPT_SER_HIS"/>
    <property type="match status" value="2"/>
</dbReference>
<dbReference type="Gene3D" id="3.40.50.1820">
    <property type="entry name" value="alpha/beta hydrolase"/>
    <property type="match status" value="2"/>
</dbReference>
<evidence type="ECO:0000313" key="12">
    <source>
        <dbReference type="Proteomes" id="UP000516437"/>
    </source>
</evidence>
<dbReference type="GO" id="GO:0005773">
    <property type="term" value="C:vacuole"/>
    <property type="evidence" value="ECO:0007669"/>
    <property type="project" value="TreeGrafter"/>
</dbReference>
<feature type="chain" id="PRO_5025713755" description="Carboxypeptidase" evidence="10">
    <location>
        <begin position="23"/>
        <end position="845"/>
    </location>
</feature>
<keyword evidence="3" id="KW-0964">Secreted</keyword>
<feature type="signal peptide" evidence="10">
    <location>
        <begin position="1"/>
        <end position="22"/>
    </location>
</feature>
<dbReference type="FunFam" id="3.40.50.1820:FF:000453">
    <property type="entry name" value="Carboxypeptidase"/>
    <property type="match status" value="1"/>
</dbReference>
<gene>
    <name evidence="11" type="ORF">CJ030_MR2G023413</name>
</gene>
<evidence type="ECO:0000256" key="5">
    <source>
        <dbReference type="ARBA" id="ARBA00022670"/>
    </source>
</evidence>
<dbReference type="InterPro" id="IPR018202">
    <property type="entry name" value="Ser_caboxypep_ser_AS"/>
</dbReference>
<dbReference type="InterPro" id="IPR029058">
    <property type="entry name" value="AB_hydrolase_fold"/>
</dbReference>
<comment type="subcellular location">
    <subcellularLocation>
        <location evidence="1">Secreted</location>
    </subcellularLocation>
</comment>
<sequence length="845" mass="93915">MRCKPWIVVGTIYATLLQLCLALNSPAGEDKIVRLPGQPQVGFQQYAGYITIDEKQQRALFYYFVEAETEPASKPLVLWLNGGPGCSSVGAGAFCEHGPFKPSGDILIRNDYSWNKEANMLYLESPAGVGFSYSANKSFYDSVNDELTAQDNLVFLQRWFTKFPEYKSRDFFITGESYGGHYVPQLALLILKSQVKFNLKGIAIGNPLLEFNTDFNSRAVFFWSHGLISDSAYEGLTSICNYSQIRRQIASGSLTKVCSGVQSQISREISKYIDTYDVTLDVCLSSVLSQSQVMNQEQDTEKIDVCVEEETISYLNRKEVREAFHARLIGVTTWSVCSEVVKYDQQSLEVPTIHVLGALVKSGIRVFVYSGDQDSAIPLMGTRTLVNGLAKELGLDTVVPYRAWFEGRQVAGWTQVYGDLLSFATIRGASHEAPLSQPKRSLALFSAFLEGNPLPDLQIPTGLFELNTLKSGTTKVIILWVFEGPGCSSVGAGAFCEHGPFKPSGDILIRNYYSWNKEANMLYLESPAGVGFSYSANKSFYDSVNDELTAQDNLVFLQRWLTKFPEYKSREFFITGESYGGHYVPQLALLILKSQVKFNLKGIAIGNPLLEFNTDFNSRAVFFWSHGLISDSAYEGLTSICNYSQIRRQIASGSLTKVCSGVQSQISREISKYIDTYDVTLDVCLSSVLSQSQVMNQELFLWANLIFRLQQDTEKIDVCVEEETISYLNRKEQNLEVPTIHVLGALVKSGIRVFVYSGDQSSAIPLMGTRTLVNGLAKELGLGIDVPYRAWFEGRQVAGWTQVYGDLLSFATIRGASHEAPLSQPKRSLALFSAFLGGKPLPDVP</sequence>
<keyword evidence="8" id="KW-1015">Disulfide bond</keyword>
<dbReference type="SUPFAM" id="SSF53474">
    <property type="entry name" value="alpha/beta-Hydrolases"/>
    <property type="match status" value="2"/>
</dbReference>
<organism evidence="11 12">
    <name type="scientific">Morella rubra</name>
    <name type="common">Chinese bayberry</name>
    <dbReference type="NCBI Taxonomy" id="262757"/>
    <lineage>
        <taxon>Eukaryota</taxon>
        <taxon>Viridiplantae</taxon>
        <taxon>Streptophyta</taxon>
        <taxon>Embryophyta</taxon>
        <taxon>Tracheophyta</taxon>
        <taxon>Spermatophyta</taxon>
        <taxon>Magnoliopsida</taxon>
        <taxon>eudicotyledons</taxon>
        <taxon>Gunneridae</taxon>
        <taxon>Pentapetalae</taxon>
        <taxon>rosids</taxon>
        <taxon>fabids</taxon>
        <taxon>Fagales</taxon>
        <taxon>Myricaceae</taxon>
        <taxon>Morella</taxon>
    </lineage>
</organism>
<evidence type="ECO:0000256" key="3">
    <source>
        <dbReference type="ARBA" id="ARBA00022525"/>
    </source>
</evidence>
<dbReference type="GO" id="GO:0005576">
    <property type="term" value="C:extracellular region"/>
    <property type="evidence" value="ECO:0007669"/>
    <property type="project" value="UniProtKB-SubCell"/>
</dbReference>
<evidence type="ECO:0000256" key="2">
    <source>
        <dbReference type="ARBA" id="ARBA00009431"/>
    </source>
</evidence>
<dbReference type="EC" id="3.4.16.-" evidence="10"/>
<reference evidence="11 12" key="1">
    <citation type="journal article" date="2019" name="Plant Biotechnol. J.">
        <title>The red bayberry genome and genetic basis of sex determination.</title>
        <authorList>
            <person name="Jia H.M."/>
            <person name="Jia H.J."/>
            <person name="Cai Q.L."/>
            <person name="Wang Y."/>
            <person name="Zhao H.B."/>
            <person name="Yang W.F."/>
            <person name="Wang G.Y."/>
            <person name="Li Y.H."/>
            <person name="Zhan D.L."/>
            <person name="Shen Y.T."/>
            <person name="Niu Q.F."/>
            <person name="Chang L."/>
            <person name="Qiu J."/>
            <person name="Zhao L."/>
            <person name="Xie H.B."/>
            <person name="Fu W.Y."/>
            <person name="Jin J."/>
            <person name="Li X.W."/>
            <person name="Jiao Y."/>
            <person name="Zhou C.C."/>
            <person name="Tu T."/>
            <person name="Chai C.Y."/>
            <person name="Gao J.L."/>
            <person name="Fan L.J."/>
            <person name="van de Weg E."/>
            <person name="Wang J.Y."/>
            <person name="Gao Z.S."/>
        </authorList>
    </citation>
    <scope>NUCLEOTIDE SEQUENCE [LARGE SCALE GENOMIC DNA]</scope>
    <source>
        <tissue evidence="11">Leaves</tissue>
    </source>
</reference>
<dbReference type="PANTHER" id="PTHR11802:SF281">
    <property type="entry name" value="CARBOXYPEPTIDASE"/>
    <property type="match status" value="1"/>
</dbReference>
<evidence type="ECO:0000256" key="7">
    <source>
        <dbReference type="ARBA" id="ARBA00022801"/>
    </source>
</evidence>
<keyword evidence="12" id="KW-1185">Reference proteome</keyword>
<dbReference type="OrthoDB" id="443318at2759"/>
<evidence type="ECO:0000256" key="8">
    <source>
        <dbReference type="ARBA" id="ARBA00023157"/>
    </source>
</evidence>
<evidence type="ECO:0000256" key="10">
    <source>
        <dbReference type="RuleBase" id="RU361156"/>
    </source>
</evidence>
<dbReference type="FunFam" id="3.40.50.1820:FF:000030">
    <property type="entry name" value="Carboxypeptidase"/>
    <property type="match status" value="1"/>
</dbReference>
<evidence type="ECO:0000256" key="6">
    <source>
        <dbReference type="ARBA" id="ARBA00022729"/>
    </source>
</evidence>
<comment type="similarity">
    <text evidence="2 10">Belongs to the peptidase S10 family.</text>
</comment>
<comment type="caution">
    <text evidence="11">The sequence shown here is derived from an EMBL/GenBank/DDBJ whole genome shotgun (WGS) entry which is preliminary data.</text>
</comment>
<dbReference type="EMBL" id="RXIC02000020">
    <property type="protein sequence ID" value="KAB1222175.1"/>
    <property type="molecule type" value="Genomic_DNA"/>
</dbReference>
<dbReference type="PANTHER" id="PTHR11802">
    <property type="entry name" value="SERINE PROTEASE FAMILY S10 SERINE CARBOXYPEPTIDASE"/>
    <property type="match status" value="1"/>
</dbReference>
<dbReference type="PRINTS" id="PR00724">
    <property type="entry name" value="CRBOXYPTASEC"/>
</dbReference>
<dbReference type="Proteomes" id="UP000516437">
    <property type="component" value="Chromosome 2"/>
</dbReference>
<dbReference type="AlphaFoldDB" id="A0A6A1WAC8"/>
<evidence type="ECO:0000256" key="9">
    <source>
        <dbReference type="ARBA" id="ARBA00023180"/>
    </source>
</evidence>
<evidence type="ECO:0000313" key="11">
    <source>
        <dbReference type="EMBL" id="KAB1222175.1"/>
    </source>
</evidence>
<name>A0A6A1WAC8_9ROSI</name>
<evidence type="ECO:0000256" key="4">
    <source>
        <dbReference type="ARBA" id="ARBA00022645"/>
    </source>
</evidence>
<keyword evidence="6 10" id="KW-0732">Signal</keyword>
<dbReference type="Pfam" id="PF00450">
    <property type="entry name" value="Peptidase_S10"/>
    <property type="match status" value="2"/>
</dbReference>
<keyword evidence="7 10" id="KW-0378">Hydrolase</keyword>
<dbReference type="GO" id="GO:0004185">
    <property type="term" value="F:serine-type carboxypeptidase activity"/>
    <property type="evidence" value="ECO:0007669"/>
    <property type="project" value="UniProtKB-UniRule"/>
</dbReference>
<proteinExistence type="inferred from homology"/>
<protein>
    <recommendedName>
        <fullName evidence="10">Carboxypeptidase</fullName>
        <ecNumber evidence="10">3.4.16.-</ecNumber>
    </recommendedName>
</protein>
<dbReference type="PROSITE" id="PS00131">
    <property type="entry name" value="CARBOXYPEPT_SER_SER"/>
    <property type="match status" value="2"/>
</dbReference>
<evidence type="ECO:0000256" key="1">
    <source>
        <dbReference type="ARBA" id="ARBA00004613"/>
    </source>
</evidence>